<keyword evidence="6 11" id="KW-0223">Dioxygenase</keyword>
<feature type="domain" description="Gamma-butyrobetaine hydroxylase-like N-terminal" evidence="10">
    <location>
        <begin position="585"/>
        <end position="664"/>
    </location>
</feature>
<dbReference type="AlphaFoldDB" id="A0A8J5MQM3"/>
<dbReference type="Gene3D" id="3.60.130.10">
    <property type="entry name" value="Clavaminate synthase-like"/>
    <property type="match status" value="2"/>
</dbReference>
<sequence length="960" mass="109878">MKFGIYNAAGQHLLHQNTERNHCQKAPTPPPRTGNFKEKEKKMFVQRYSRLAGTTVLRSLTRLQVRPMSVAYSSTSSSQCHLSLAAEASKQVAMKEASQPASHLVASLPDQEGLNVKFGDGSASQMPYVWLRDNCQCSKCYNPVALGRSFLLEDLDVNVHATKVQESEDGVEIEWSDGHSSQFTAEWLYDRAFTTSARAQQRNRYALSREPWGVEHKPAEFDYQTLMEDEKVLLDWLLTMETKGSALVKNTPNRDVAGPDLINNIAFVKQSHYGPHSPVINRENTNNVAFTNVKLGMHNDLAQYEQMAGIIFIQCVMQHQGKGGESVISDGLLAAECLRRDHPEAFQVLTTTDAYFWDKGHANFPWEMESFFKISKRPIITLNNDNEVVCVAMNNGVRHSYLDLPSHKVKKFYAALKLFNDILYDNAIRFKMEAGDMMTLDNIRCLHGREGYEDFSPRHIESSYLDWDEARCRRRRLQEKLELFENEKILRFWEKFEPKDVLHFKNFVEFFLLCLPGQYRHKDLWCSSYHVRRNCNNCNKRGLSLVSCARQQVTIKESPVSGAARSPALKGITPSASHLVASLPDQEGLNVKFGDGSASQMPYVWLRDNCQCSKCYNPVALGRSFLLEDLDVNVHATKVQESEDGVEIEWSDGHSSQFTAEWLYDRAFTTSARAQQRNRYALSREPWGVEHKPAEFDYQTLMEDEKVLLDWLLTMETKGSALVKNTPNRDVAGPDLINNISFVKQSHYGPHSPVINRENTNNVAFTNVKLGMHNDLAQYEQMAGIIFIQCVMQHQGKGGESVISDGLLAAECLRRDHPEAFQVLTTTDAYFWDKGHANFPWEMESFFKISKRPIITLNNDNEVVCVAMNNGVRQSYLDLPSHKVKKFYAALKLFNDILYDNAIRFKMEAGDMMTLDNIRCLHGREGYEDFSPRHIESSYLDWDEARCRRRRLQEKLELFV</sequence>
<dbReference type="PANTHER" id="PTHR10696">
    <property type="entry name" value="GAMMA-BUTYROBETAINE HYDROXYLASE-RELATED"/>
    <property type="match status" value="1"/>
</dbReference>
<comment type="cofactor">
    <cofactor evidence="1">
        <name>Fe(2+)</name>
        <dbReference type="ChEBI" id="CHEBI:29033"/>
    </cofactor>
</comment>
<protein>
    <submittedName>
        <fullName evidence="11">Gamma-butyrobetaine dioxygenase-like 6</fullName>
    </submittedName>
</protein>
<keyword evidence="4" id="KW-0479">Metal-binding</keyword>
<feature type="domain" description="Gamma-butyrobetaine hydroxylase-like N-terminal" evidence="10">
    <location>
        <begin position="110"/>
        <end position="189"/>
    </location>
</feature>
<keyword evidence="5" id="KW-0124">Carnitine biosynthesis</keyword>
<dbReference type="InterPro" id="IPR003819">
    <property type="entry name" value="TauD/TfdA-like"/>
</dbReference>
<dbReference type="UniPathway" id="UPA00118"/>
<dbReference type="Pfam" id="PF02668">
    <property type="entry name" value="TauD"/>
    <property type="match status" value="2"/>
</dbReference>
<feature type="domain" description="TauD/TfdA-like" evidence="9">
    <location>
        <begin position="212"/>
        <end position="462"/>
    </location>
</feature>
<dbReference type="EMBL" id="JAHLQT010032273">
    <property type="protein sequence ID" value="KAG7159772.1"/>
    <property type="molecule type" value="Genomic_DNA"/>
</dbReference>
<evidence type="ECO:0000256" key="2">
    <source>
        <dbReference type="ARBA" id="ARBA00005022"/>
    </source>
</evidence>
<name>A0A8J5MQM3_HOMAM</name>
<dbReference type="Proteomes" id="UP000747542">
    <property type="component" value="Unassembled WGS sequence"/>
</dbReference>
<dbReference type="GO" id="GO:0046872">
    <property type="term" value="F:metal ion binding"/>
    <property type="evidence" value="ECO:0007669"/>
    <property type="project" value="UniProtKB-KW"/>
</dbReference>
<dbReference type="SUPFAM" id="SSF51197">
    <property type="entry name" value="Clavaminate synthase-like"/>
    <property type="match status" value="2"/>
</dbReference>
<dbReference type="InterPro" id="IPR038492">
    <property type="entry name" value="GBBH-like_N_sf"/>
</dbReference>
<organism evidence="11 12">
    <name type="scientific">Homarus americanus</name>
    <name type="common">American lobster</name>
    <dbReference type="NCBI Taxonomy" id="6706"/>
    <lineage>
        <taxon>Eukaryota</taxon>
        <taxon>Metazoa</taxon>
        <taxon>Ecdysozoa</taxon>
        <taxon>Arthropoda</taxon>
        <taxon>Crustacea</taxon>
        <taxon>Multicrustacea</taxon>
        <taxon>Malacostraca</taxon>
        <taxon>Eumalacostraca</taxon>
        <taxon>Eucarida</taxon>
        <taxon>Decapoda</taxon>
        <taxon>Pleocyemata</taxon>
        <taxon>Astacidea</taxon>
        <taxon>Nephropoidea</taxon>
        <taxon>Nephropidae</taxon>
        <taxon>Homarus</taxon>
    </lineage>
</organism>
<evidence type="ECO:0000256" key="3">
    <source>
        <dbReference type="ARBA" id="ARBA00008654"/>
    </source>
</evidence>
<comment type="pathway">
    <text evidence="2">Amine and polyamine biosynthesis; carnitine biosynthesis.</text>
</comment>
<evidence type="ECO:0000256" key="8">
    <source>
        <dbReference type="ARBA" id="ARBA00023004"/>
    </source>
</evidence>
<keyword evidence="7" id="KW-0560">Oxidoreductase</keyword>
<gene>
    <name evidence="11" type="primary">Bbox1-L6</name>
    <name evidence="11" type="ORF">Hamer_G024189</name>
</gene>
<feature type="domain" description="TauD/TfdA-like" evidence="9">
    <location>
        <begin position="687"/>
        <end position="937"/>
    </location>
</feature>
<comment type="similarity">
    <text evidence="3">Belongs to the gamma-BBH/TMLD family.</text>
</comment>
<evidence type="ECO:0000313" key="11">
    <source>
        <dbReference type="EMBL" id="KAG7159772.1"/>
    </source>
</evidence>
<evidence type="ECO:0000256" key="7">
    <source>
        <dbReference type="ARBA" id="ARBA00023002"/>
    </source>
</evidence>
<dbReference type="InterPro" id="IPR010376">
    <property type="entry name" value="GBBH-like_N"/>
</dbReference>
<reference evidence="11" key="1">
    <citation type="journal article" date="2021" name="Sci. Adv.">
        <title>The American lobster genome reveals insights on longevity, neural, and immune adaptations.</title>
        <authorList>
            <person name="Polinski J.M."/>
            <person name="Zimin A.V."/>
            <person name="Clark K.F."/>
            <person name="Kohn A.B."/>
            <person name="Sadowski N."/>
            <person name="Timp W."/>
            <person name="Ptitsyn A."/>
            <person name="Khanna P."/>
            <person name="Romanova D.Y."/>
            <person name="Williams P."/>
            <person name="Greenwood S.J."/>
            <person name="Moroz L.L."/>
            <person name="Walt D.R."/>
            <person name="Bodnar A.G."/>
        </authorList>
    </citation>
    <scope>NUCLEOTIDE SEQUENCE</scope>
    <source>
        <strain evidence="11">GMGI-L3</strain>
    </source>
</reference>
<dbReference type="Pfam" id="PF06155">
    <property type="entry name" value="GBBH-like_N"/>
    <property type="match status" value="2"/>
</dbReference>
<proteinExistence type="inferred from homology"/>
<keyword evidence="12" id="KW-1185">Reference proteome</keyword>
<evidence type="ECO:0000313" key="12">
    <source>
        <dbReference type="Proteomes" id="UP000747542"/>
    </source>
</evidence>
<dbReference type="FunFam" id="3.30.2020.30:FF:000002">
    <property type="entry name" value="Putative gamma-butyrobetaine dioxygenase"/>
    <property type="match status" value="2"/>
</dbReference>
<evidence type="ECO:0000259" key="9">
    <source>
        <dbReference type="Pfam" id="PF02668"/>
    </source>
</evidence>
<evidence type="ECO:0000256" key="5">
    <source>
        <dbReference type="ARBA" id="ARBA00022873"/>
    </source>
</evidence>
<evidence type="ECO:0000256" key="4">
    <source>
        <dbReference type="ARBA" id="ARBA00022723"/>
    </source>
</evidence>
<dbReference type="InterPro" id="IPR050411">
    <property type="entry name" value="AlphaKG_dependent_hydroxylases"/>
</dbReference>
<dbReference type="GO" id="GO:0005739">
    <property type="term" value="C:mitochondrion"/>
    <property type="evidence" value="ECO:0007669"/>
    <property type="project" value="TreeGrafter"/>
</dbReference>
<accession>A0A8J5MQM3</accession>
<keyword evidence="8" id="KW-0408">Iron</keyword>
<evidence type="ECO:0000256" key="6">
    <source>
        <dbReference type="ARBA" id="ARBA00022964"/>
    </source>
</evidence>
<dbReference type="InterPro" id="IPR042098">
    <property type="entry name" value="TauD-like_sf"/>
</dbReference>
<dbReference type="Gene3D" id="3.30.2020.30">
    <property type="match status" value="2"/>
</dbReference>
<dbReference type="GO" id="GO:0045329">
    <property type="term" value="P:carnitine biosynthetic process"/>
    <property type="evidence" value="ECO:0007669"/>
    <property type="project" value="UniProtKB-UniPathway"/>
</dbReference>
<evidence type="ECO:0000259" key="10">
    <source>
        <dbReference type="Pfam" id="PF06155"/>
    </source>
</evidence>
<dbReference type="GO" id="GO:0016706">
    <property type="term" value="F:2-oxoglutarate-dependent dioxygenase activity"/>
    <property type="evidence" value="ECO:0007669"/>
    <property type="project" value="UniProtKB-ARBA"/>
</dbReference>
<dbReference type="PANTHER" id="PTHR10696:SF33">
    <property type="entry name" value="GAMMA-BUTYROBETAINE DIOXYGENASE"/>
    <property type="match status" value="1"/>
</dbReference>
<comment type="caution">
    <text evidence="11">The sequence shown here is derived from an EMBL/GenBank/DDBJ whole genome shotgun (WGS) entry which is preliminary data.</text>
</comment>
<evidence type="ECO:0000256" key="1">
    <source>
        <dbReference type="ARBA" id="ARBA00001954"/>
    </source>
</evidence>